<reference evidence="2 3" key="1">
    <citation type="submission" date="2020-08" db="EMBL/GenBank/DDBJ databases">
        <title>Genome public.</title>
        <authorList>
            <person name="Liu C."/>
            <person name="Sun Q."/>
        </authorList>
    </citation>
    <scope>NUCLEOTIDE SEQUENCE [LARGE SCALE GENOMIC DNA]</scope>
    <source>
        <strain evidence="2 3">BX0805</strain>
    </source>
</reference>
<dbReference type="InterPro" id="IPR052533">
    <property type="entry name" value="WalJ/YycJ-like"/>
</dbReference>
<dbReference type="PANTHER" id="PTHR47619">
    <property type="entry name" value="METALLO-HYDROLASE YYCJ-RELATED"/>
    <property type="match status" value="1"/>
</dbReference>
<protein>
    <submittedName>
        <fullName evidence="2">MBL fold metallo-hydrolase</fullName>
    </submittedName>
</protein>
<accession>A0ABR7IAM1</accession>
<dbReference type="PANTHER" id="PTHR47619:SF1">
    <property type="entry name" value="EXODEOXYRIBONUCLEASE WALJ"/>
    <property type="match status" value="1"/>
</dbReference>
<keyword evidence="3" id="KW-1185">Reference proteome</keyword>
<gene>
    <name evidence="2" type="ORF">H8Z76_07710</name>
</gene>
<name>A0ABR7IAM1_9FIRM</name>
<dbReference type="SMART" id="SM00849">
    <property type="entry name" value="Lactamase_B"/>
    <property type="match status" value="1"/>
</dbReference>
<feature type="domain" description="Metallo-beta-lactamase" evidence="1">
    <location>
        <begin position="11"/>
        <end position="193"/>
    </location>
</feature>
<dbReference type="InterPro" id="IPR001279">
    <property type="entry name" value="Metallo-B-lactamas"/>
</dbReference>
<dbReference type="Gene3D" id="3.60.15.10">
    <property type="entry name" value="Ribonuclease Z/Hydroxyacylglutathione hydrolase-like"/>
    <property type="match status" value="1"/>
</dbReference>
<evidence type="ECO:0000313" key="2">
    <source>
        <dbReference type="EMBL" id="MBC5753913.1"/>
    </source>
</evidence>
<dbReference type="InterPro" id="IPR036866">
    <property type="entry name" value="RibonucZ/Hydroxyglut_hydro"/>
</dbReference>
<dbReference type="RefSeq" id="WP_022515909.1">
    <property type="nucleotide sequence ID" value="NZ_JACOQH010000004.1"/>
</dbReference>
<evidence type="ECO:0000259" key="1">
    <source>
        <dbReference type="SMART" id="SM00849"/>
    </source>
</evidence>
<proteinExistence type="predicted"/>
<dbReference type="Proteomes" id="UP000621540">
    <property type="component" value="Unassembled WGS sequence"/>
</dbReference>
<evidence type="ECO:0000313" key="3">
    <source>
        <dbReference type="Proteomes" id="UP000621540"/>
    </source>
</evidence>
<dbReference type="SUPFAM" id="SSF56281">
    <property type="entry name" value="Metallo-hydrolase/oxidoreductase"/>
    <property type="match status" value="1"/>
</dbReference>
<dbReference type="Pfam" id="PF12706">
    <property type="entry name" value="Lactamase_B_2"/>
    <property type="match status" value="1"/>
</dbReference>
<organism evidence="2 3">
    <name type="scientific">Roseburia yibonii</name>
    <dbReference type="NCBI Taxonomy" id="2763063"/>
    <lineage>
        <taxon>Bacteria</taxon>
        <taxon>Bacillati</taxon>
        <taxon>Bacillota</taxon>
        <taxon>Clostridia</taxon>
        <taxon>Lachnospirales</taxon>
        <taxon>Lachnospiraceae</taxon>
        <taxon>Roseburia</taxon>
    </lineage>
</organism>
<comment type="caution">
    <text evidence="2">The sequence shown here is derived from an EMBL/GenBank/DDBJ whole genome shotgun (WGS) entry which is preliminary data.</text>
</comment>
<dbReference type="EMBL" id="JACOQH010000004">
    <property type="protein sequence ID" value="MBC5753913.1"/>
    <property type="molecule type" value="Genomic_DNA"/>
</dbReference>
<sequence length="265" mass="28824">MDLCSIASGSSGNCIYAGTDDCHLLVDAGISGKRIENGLNSIGLKTAEMDGILITHEHSDHIAGLGVVARKYGIPMYGTKETIDAILHTSSVGKVDESLFHPILPDEAFTIGDITVKPFSISHDAANPVAYVMEHDTKKVAVATDLGKYDDYIIDKLQGLDVLLLEANHDIRMLQAGSYPYPLKRRILGERGHLSNEASGQLLGKVLHDKIKKIILGHLSKENNYAKLAYETVRLEVTMGDNPYDGSDFSISVAKRDEVSEFVSV</sequence>